<dbReference type="Pfam" id="PF01810">
    <property type="entry name" value="LysE"/>
    <property type="match status" value="1"/>
</dbReference>
<evidence type="ECO:0000256" key="4">
    <source>
        <dbReference type="ARBA" id="ARBA00022989"/>
    </source>
</evidence>
<evidence type="ECO:0000256" key="5">
    <source>
        <dbReference type="ARBA" id="ARBA00023136"/>
    </source>
</evidence>
<dbReference type="GeneID" id="93089243"/>
<dbReference type="GO" id="GO:0005886">
    <property type="term" value="C:plasma membrane"/>
    <property type="evidence" value="ECO:0007669"/>
    <property type="project" value="UniProtKB-SubCell"/>
</dbReference>
<evidence type="ECO:0000313" key="6">
    <source>
        <dbReference type="EMBL" id="ABI91479.1"/>
    </source>
</evidence>
<dbReference type="PATRIC" id="fig|339670.21.peg.6893"/>
<evidence type="ECO:0000256" key="1">
    <source>
        <dbReference type="ARBA" id="ARBA00004651"/>
    </source>
</evidence>
<keyword evidence="4" id="KW-1133">Transmembrane helix</keyword>
<organism evidence="6 7">
    <name type="scientific">Burkholderia ambifaria (strain ATCC BAA-244 / DSM 16087 / CCUG 44356 / LMG 19182 / AMMD)</name>
    <name type="common">Burkholderia cepacia (strain AMMD)</name>
    <dbReference type="NCBI Taxonomy" id="339670"/>
    <lineage>
        <taxon>Bacteria</taxon>
        <taxon>Pseudomonadati</taxon>
        <taxon>Pseudomonadota</taxon>
        <taxon>Betaproteobacteria</taxon>
        <taxon>Burkholderiales</taxon>
        <taxon>Burkholderiaceae</taxon>
        <taxon>Burkholderia</taxon>
        <taxon>Burkholderia cepacia complex</taxon>
    </lineage>
</organism>
<dbReference type="AlphaFoldDB" id="Q0B2Z4"/>
<dbReference type="PANTHER" id="PTHR30086:SF20">
    <property type="entry name" value="ARGININE EXPORTER PROTEIN ARGO-RELATED"/>
    <property type="match status" value="1"/>
</dbReference>
<dbReference type="eggNOG" id="COG1280">
    <property type="taxonomic scope" value="Bacteria"/>
</dbReference>
<comment type="subcellular location">
    <subcellularLocation>
        <location evidence="1">Cell membrane</location>
        <topology evidence="1">Multi-pass membrane protein</topology>
    </subcellularLocation>
</comment>
<proteinExistence type="predicted"/>
<evidence type="ECO:0000256" key="2">
    <source>
        <dbReference type="ARBA" id="ARBA00022475"/>
    </source>
</evidence>
<dbReference type="RefSeq" id="WP_011660822.1">
    <property type="nucleotide sequence ID" value="NC_008392.1"/>
</dbReference>
<protein>
    <recommendedName>
        <fullName evidence="8">Lysine transporter LysE</fullName>
    </recommendedName>
</protein>
<keyword evidence="7" id="KW-1185">Reference proteome</keyword>
<dbReference type="PANTHER" id="PTHR30086">
    <property type="entry name" value="ARGININE EXPORTER PROTEIN ARGO"/>
    <property type="match status" value="1"/>
</dbReference>
<dbReference type="InterPro" id="IPR001123">
    <property type="entry name" value="LeuE-type"/>
</dbReference>
<keyword evidence="3" id="KW-0812">Transmembrane</keyword>
<keyword evidence="2" id="KW-1003">Cell membrane</keyword>
<gene>
    <name evidence="6" type="ordered locus">Bamb_5934</name>
</gene>
<evidence type="ECO:0000313" key="7">
    <source>
        <dbReference type="Proteomes" id="UP000000662"/>
    </source>
</evidence>
<name>Q0B2Z4_BURCM</name>
<dbReference type="KEGG" id="bam:Bamb_5934"/>
<accession>Q0B2Z4</accession>
<dbReference type="GO" id="GO:0015171">
    <property type="term" value="F:amino acid transmembrane transporter activity"/>
    <property type="evidence" value="ECO:0007669"/>
    <property type="project" value="TreeGrafter"/>
</dbReference>
<dbReference type="EMBL" id="CP000442">
    <property type="protein sequence ID" value="ABI91479.1"/>
    <property type="molecule type" value="Genomic_DNA"/>
</dbReference>
<evidence type="ECO:0008006" key="8">
    <source>
        <dbReference type="Google" id="ProtNLM"/>
    </source>
</evidence>
<reference evidence="6" key="1">
    <citation type="submission" date="2006-08" db="EMBL/GenBank/DDBJ databases">
        <title>Complete sequence of Chromosome 3 of Burkholderia cepacia AMMD.</title>
        <authorList>
            <consortium name="US DOE Joint Genome Institute"/>
            <person name="Copeland A."/>
            <person name="Lucas S."/>
            <person name="Lapidus A."/>
            <person name="Barry K."/>
            <person name="Detter J.C."/>
            <person name="Glavina del Rio T."/>
            <person name="Hammon N."/>
            <person name="Israni S."/>
            <person name="Pitluck S."/>
            <person name="Bruce D."/>
            <person name="Chain P."/>
            <person name="Malfatti S."/>
            <person name="Shin M."/>
            <person name="Vergez L."/>
            <person name="Schmutz J."/>
            <person name="Larimer F."/>
            <person name="Land M."/>
            <person name="Hauser L."/>
            <person name="Kyrpides N."/>
            <person name="Kim E."/>
            <person name="Parke J."/>
            <person name="Coenye T."/>
            <person name="Konstantinidis K."/>
            <person name="Ramette A."/>
            <person name="Tiedje J."/>
            <person name="Richardson P."/>
        </authorList>
    </citation>
    <scope>NUCLEOTIDE SEQUENCE</scope>
    <source>
        <strain evidence="6">AMMD</strain>
    </source>
</reference>
<dbReference type="Proteomes" id="UP000000662">
    <property type="component" value="Chromosome 3"/>
</dbReference>
<dbReference type="GO" id="GO:0033228">
    <property type="term" value="P:cysteine export across plasma membrane"/>
    <property type="evidence" value="ECO:0007669"/>
    <property type="project" value="TreeGrafter"/>
</dbReference>
<sequence>MLKMSFYVSLVLIVPGPTNTLLLSAGLKAGIRDTWRLVGAEAAGYVVAISIWGFFLLSLVAGNSWMLSAIKVLSAGFIFFLALKMWTQGPKLRELSSGPVSTRDLFLATLTNPKALLFASTLFPLTAFGSASQFACTIGVFLLVLLPIGIGWACLGGLLTSNRAWADRASTLLRCASLVLLMFSATLFYSAFRR</sequence>
<keyword evidence="5" id="KW-0472">Membrane</keyword>
<evidence type="ECO:0000256" key="3">
    <source>
        <dbReference type="ARBA" id="ARBA00022692"/>
    </source>
</evidence>